<dbReference type="SUPFAM" id="SSF46565">
    <property type="entry name" value="Chaperone J-domain"/>
    <property type="match status" value="1"/>
</dbReference>
<evidence type="ECO:0000256" key="4">
    <source>
        <dbReference type="HAMAP-Rule" id="MF_00682"/>
    </source>
</evidence>
<keyword evidence="2 4" id="KW-0143">Chaperone</keyword>
<evidence type="ECO:0000256" key="3">
    <source>
        <dbReference type="ARBA" id="ARBA00025596"/>
    </source>
</evidence>
<comment type="subunit">
    <text evidence="4">Interacts with HscA and stimulates its ATPase activity.</text>
</comment>
<dbReference type="GO" id="GO:0051259">
    <property type="term" value="P:protein complex oligomerization"/>
    <property type="evidence" value="ECO:0007669"/>
    <property type="project" value="InterPro"/>
</dbReference>
<dbReference type="GO" id="GO:0001671">
    <property type="term" value="F:ATPase activator activity"/>
    <property type="evidence" value="ECO:0007669"/>
    <property type="project" value="InterPro"/>
</dbReference>
<dbReference type="InterPro" id="IPR036869">
    <property type="entry name" value="J_dom_sf"/>
</dbReference>
<dbReference type="GO" id="GO:1990230">
    <property type="term" value="C:iron-sulfur cluster transfer complex"/>
    <property type="evidence" value="ECO:0007669"/>
    <property type="project" value="TreeGrafter"/>
</dbReference>
<dbReference type="CDD" id="cd06257">
    <property type="entry name" value="DnaJ"/>
    <property type="match status" value="1"/>
</dbReference>
<proteinExistence type="inferred from homology"/>
<dbReference type="GO" id="GO:0044571">
    <property type="term" value="P:[2Fe-2S] cluster assembly"/>
    <property type="evidence" value="ECO:0007669"/>
    <property type="project" value="InterPro"/>
</dbReference>
<dbReference type="Pfam" id="PF07743">
    <property type="entry name" value="HSCB_C"/>
    <property type="match status" value="1"/>
</dbReference>
<dbReference type="GO" id="GO:0051087">
    <property type="term" value="F:protein-folding chaperone binding"/>
    <property type="evidence" value="ECO:0007669"/>
    <property type="project" value="InterPro"/>
</dbReference>
<evidence type="ECO:0000256" key="2">
    <source>
        <dbReference type="ARBA" id="ARBA00023186"/>
    </source>
</evidence>
<evidence type="ECO:0000259" key="5">
    <source>
        <dbReference type="PROSITE" id="PS50076"/>
    </source>
</evidence>
<keyword evidence="7" id="KW-1185">Reference proteome</keyword>
<dbReference type="InterPro" id="IPR009073">
    <property type="entry name" value="HscB_oligo_C"/>
</dbReference>
<dbReference type="InterPro" id="IPR001623">
    <property type="entry name" value="DnaJ_domain"/>
</dbReference>
<name>A0A6G9IA31_9GAMM</name>
<evidence type="ECO:0000313" key="7">
    <source>
        <dbReference type="Proteomes" id="UP000501168"/>
    </source>
</evidence>
<dbReference type="FunCoup" id="A0A6G9IA31">
    <property type="interactions" value="319"/>
</dbReference>
<dbReference type="InterPro" id="IPR004640">
    <property type="entry name" value="HscB"/>
</dbReference>
<gene>
    <name evidence="4 6" type="primary">hscB</name>
    <name evidence="6" type="ORF">IPMB12_02735</name>
</gene>
<dbReference type="KEGG" id="orb:IPMB12_02735"/>
<dbReference type="NCBIfam" id="TIGR00714">
    <property type="entry name" value="hscB"/>
    <property type="match status" value="1"/>
</dbReference>
<dbReference type="AlphaFoldDB" id="A0A6G9IA31"/>
<dbReference type="EMBL" id="CP050253">
    <property type="protein sequence ID" value="QIQ20689.1"/>
    <property type="molecule type" value="Genomic_DNA"/>
</dbReference>
<feature type="domain" description="J" evidence="5">
    <location>
        <begin position="6"/>
        <end position="110"/>
    </location>
</feature>
<organism evidence="6 7">
    <name type="scientific">Zophobihabitans entericus</name>
    <dbReference type="NCBI Taxonomy" id="1635327"/>
    <lineage>
        <taxon>Bacteria</taxon>
        <taxon>Pseudomonadati</taxon>
        <taxon>Pseudomonadota</taxon>
        <taxon>Gammaproteobacteria</taxon>
        <taxon>Orbales</taxon>
        <taxon>Orbaceae</taxon>
        <taxon>Zophobihabitans</taxon>
    </lineage>
</organism>
<accession>A0A6G9IA31</accession>
<comment type="function">
    <text evidence="3 4">Co-chaperone involved in the maturation of iron-sulfur cluster-containing proteins. Seems to help targeting proteins to be folded toward HscA.</text>
</comment>
<dbReference type="Gene3D" id="1.10.287.110">
    <property type="entry name" value="DnaJ domain"/>
    <property type="match status" value="1"/>
</dbReference>
<dbReference type="HAMAP" id="MF_00682">
    <property type="entry name" value="HscB"/>
    <property type="match status" value="1"/>
</dbReference>
<dbReference type="InParanoid" id="A0A6G9IA31"/>
<evidence type="ECO:0000256" key="1">
    <source>
        <dbReference type="ARBA" id="ARBA00010476"/>
    </source>
</evidence>
<sequence length="179" mass="21183">MDTHSNYFDLFHLPVQIPVDIQKLSTEYQQLQRMYHPDNFATAPEAEKMMMLQKSATINDAFQTLKDPILSASYFLTLKGIDVSAEHNIINDTDFLMEQFILREQLDRIEQQLNQSQKEQELEAFSLEIKQKYQDTYQELLDCLQQSEWQNGLNVVNKLRYLTRLRQQIDQLEDSLFAL</sequence>
<dbReference type="PANTHER" id="PTHR14021:SF15">
    <property type="entry name" value="IRON-SULFUR CLUSTER CO-CHAPERONE PROTEIN HSCB"/>
    <property type="match status" value="1"/>
</dbReference>
<dbReference type="SUPFAM" id="SSF47144">
    <property type="entry name" value="HSC20 (HSCB), C-terminal oligomerisation domain"/>
    <property type="match status" value="1"/>
</dbReference>
<reference evidence="6 7" key="1">
    <citation type="submission" date="2020-03" db="EMBL/GenBank/DDBJ databases">
        <title>Complete genome sequence of Orbus sp. IPMB12 (BCRC 80908).</title>
        <authorList>
            <person name="Lo W.-S."/>
            <person name="Chang T.-H."/>
            <person name="Kuo C.-H."/>
        </authorList>
    </citation>
    <scope>NUCLEOTIDE SEQUENCE [LARGE SCALE GENOMIC DNA]</scope>
    <source>
        <strain evidence="6 7">IPMB12</strain>
    </source>
</reference>
<dbReference type="SMART" id="SM00271">
    <property type="entry name" value="DnaJ"/>
    <property type="match status" value="1"/>
</dbReference>
<dbReference type="GO" id="GO:0006457">
    <property type="term" value="P:protein folding"/>
    <property type="evidence" value="ECO:0007669"/>
    <property type="project" value="UniProtKB-UniRule"/>
</dbReference>
<dbReference type="PROSITE" id="PS50076">
    <property type="entry name" value="DNAJ_2"/>
    <property type="match status" value="1"/>
</dbReference>
<dbReference type="InterPro" id="IPR036386">
    <property type="entry name" value="HscB_C_sf"/>
</dbReference>
<dbReference type="RefSeq" id="WP_166914717.1">
    <property type="nucleotide sequence ID" value="NZ_CP050253.1"/>
</dbReference>
<dbReference type="PANTHER" id="PTHR14021">
    <property type="entry name" value="IRON-SULFUR CLUSTER CO-CHAPERONE PROTEIN HSCB"/>
    <property type="match status" value="1"/>
</dbReference>
<protein>
    <recommendedName>
        <fullName evidence="4">Co-chaperone protein HscB homolog</fullName>
    </recommendedName>
</protein>
<comment type="similarity">
    <text evidence="1 4">Belongs to the HscB family.</text>
</comment>
<dbReference type="Proteomes" id="UP000501168">
    <property type="component" value="Chromosome"/>
</dbReference>
<dbReference type="Gene3D" id="1.20.1280.20">
    <property type="entry name" value="HscB, C-terminal domain"/>
    <property type="match status" value="1"/>
</dbReference>
<evidence type="ECO:0000313" key="6">
    <source>
        <dbReference type="EMBL" id="QIQ20689.1"/>
    </source>
</evidence>